<evidence type="ECO:0000256" key="2">
    <source>
        <dbReference type="ARBA" id="ARBA00022460"/>
    </source>
</evidence>
<protein>
    <submittedName>
        <fullName evidence="13">ZP domain-containing protein</fullName>
    </submittedName>
</protein>
<feature type="signal peptide" evidence="9">
    <location>
        <begin position="1"/>
        <end position="20"/>
    </location>
</feature>
<dbReference type="Proteomes" id="UP000270296">
    <property type="component" value="Unassembled WGS sequence"/>
</dbReference>
<dbReference type="AlphaFoldDB" id="A0A183I927"/>
<name>A0A183I927_9BILA</name>
<accession>A0A183I927</accession>
<keyword evidence="4" id="KW-0812">Transmembrane</keyword>
<evidence type="ECO:0000313" key="12">
    <source>
        <dbReference type="Proteomes" id="UP000270296"/>
    </source>
</evidence>
<keyword evidence="6" id="KW-1133">Transmembrane helix</keyword>
<gene>
    <name evidence="11" type="ORF">SBAD_LOCUS121</name>
</gene>
<dbReference type="SMART" id="SM00241">
    <property type="entry name" value="ZP"/>
    <property type="match status" value="1"/>
</dbReference>
<dbReference type="InterPro" id="IPR057475">
    <property type="entry name" value="CUT_C"/>
</dbReference>
<organism evidence="13">
    <name type="scientific">Soboliphyme baturini</name>
    <dbReference type="NCBI Taxonomy" id="241478"/>
    <lineage>
        <taxon>Eukaryota</taxon>
        <taxon>Metazoa</taxon>
        <taxon>Ecdysozoa</taxon>
        <taxon>Nematoda</taxon>
        <taxon>Enoplea</taxon>
        <taxon>Dorylaimia</taxon>
        <taxon>Dioctophymatida</taxon>
        <taxon>Dioctophymatoidea</taxon>
        <taxon>Soboliphymatidae</taxon>
        <taxon>Soboliphyme</taxon>
    </lineage>
</organism>
<keyword evidence="2" id="KW-0193">Cuticle</keyword>
<keyword evidence="3" id="KW-1003">Cell membrane</keyword>
<evidence type="ECO:0000256" key="7">
    <source>
        <dbReference type="ARBA" id="ARBA00023136"/>
    </source>
</evidence>
<keyword evidence="5 9" id="KW-0732">Signal</keyword>
<dbReference type="PANTHER" id="PTHR22907:SF46">
    <property type="entry name" value="ZP DOMAIN-CONTAINING PROTEIN"/>
    <property type="match status" value="1"/>
</dbReference>
<dbReference type="OrthoDB" id="6139674at2759"/>
<evidence type="ECO:0000256" key="4">
    <source>
        <dbReference type="ARBA" id="ARBA00022692"/>
    </source>
</evidence>
<evidence type="ECO:0000259" key="10">
    <source>
        <dbReference type="PROSITE" id="PS51034"/>
    </source>
</evidence>
<evidence type="ECO:0000256" key="9">
    <source>
        <dbReference type="SAM" id="SignalP"/>
    </source>
</evidence>
<dbReference type="InterPro" id="IPR056953">
    <property type="entry name" value="CUT_N"/>
</dbReference>
<evidence type="ECO:0000313" key="13">
    <source>
        <dbReference type="WBParaSite" id="SBAD_0000013201-mRNA-1"/>
    </source>
</evidence>
<dbReference type="PROSITE" id="PS51034">
    <property type="entry name" value="ZP_2"/>
    <property type="match status" value="1"/>
</dbReference>
<reference evidence="13" key="1">
    <citation type="submission" date="2016-06" db="UniProtKB">
        <authorList>
            <consortium name="WormBaseParasite"/>
        </authorList>
    </citation>
    <scope>IDENTIFICATION</scope>
</reference>
<dbReference type="PANTHER" id="PTHR22907">
    <property type="entry name" value="GH04558P"/>
    <property type="match status" value="1"/>
</dbReference>
<evidence type="ECO:0000256" key="6">
    <source>
        <dbReference type="ARBA" id="ARBA00022989"/>
    </source>
</evidence>
<dbReference type="Pfam" id="PF25301">
    <property type="entry name" value="CUT_C"/>
    <property type="match status" value="1"/>
</dbReference>
<evidence type="ECO:0000256" key="8">
    <source>
        <dbReference type="SAM" id="MobiDB-lite"/>
    </source>
</evidence>
<proteinExistence type="predicted"/>
<feature type="chain" id="PRO_5043139878" evidence="9">
    <location>
        <begin position="21"/>
        <end position="285"/>
    </location>
</feature>
<comment type="subcellular location">
    <subcellularLocation>
        <location evidence="1">Cell membrane</location>
        <topology evidence="1">Single-pass type I membrane protein</topology>
    </subcellularLocation>
</comment>
<dbReference type="GO" id="GO:0005886">
    <property type="term" value="C:plasma membrane"/>
    <property type="evidence" value="ECO:0007669"/>
    <property type="project" value="UniProtKB-SubCell"/>
</dbReference>
<evidence type="ECO:0000256" key="3">
    <source>
        <dbReference type="ARBA" id="ARBA00022475"/>
    </source>
</evidence>
<reference evidence="11 12" key="2">
    <citation type="submission" date="2018-11" db="EMBL/GenBank/DDBJ databases">
        <authorList>
            <consortium name="Pathogen Informatics"/>
        </authorList>
    </citation>
    <scope>NUCLEOTIDE SEQUENCE [LARGE SCALE GENOMIC DNA]</scope>
</reference>
<dbReference type="InterPro" id="IPR001507">
    <property type="entry name" value="ZP_dom"/>
</dbReference>
<sequence length="285" mass="32125">MSCLLCLFAIRVSSVTNSSGNRLIGIPTVDCRSSDVRISFTTEKPFVSRVYVKGRSADRQCSRNFVKNLDQTQVTMLIGQNECGMKENTFKTRSDSDGVTLTITIVISFHGTFEIHADHGFEVLCSIPRRRRVKSQLDVKPLKAIEINGTSKLPECTYVIHRHSENGEVIRYAEIGTKVAHPPPSRVQLLDSRGCAADPLIQTNVHYSSELNRAYAESWAYRFSDTAELKFQCELELCRRSIGECDEVTPPRCTRFKRLLRSNMAAKAAGEDERPPEKIYLSLRS</sequence>
<feature type="region of interest" description="Disordered" evidence="8">
    <location>
        <begin position="266"/>
        <end position="285"/>
    </location>
</feature>
<evidence type="ECO:0000256" key="5">
    <source>
        <dbReference type="ARBA" id="ARBA00022729"/>
    </source>
</evidence>
<dbReference type="InterPro" id="IPR051962">
    <property type="entry name" value="Cuticlin"/>
</dbReference>
<keyword evidence="12" id="KW-1185">Reference proteome</keyword>
<dbReference type="WBParaSite" id="SBAD_0000013201-mRNA-1">
    <property type="protein sequence ID" value="SBAD_0000013201-mRNA-1"/>
    <property type="gene ID" value="SBAD_0000013201"/>
</dbReference>
<evidence type="ECO:0000313" key="11">
    <source>
        <dbReference type="EMBL" id="VDO79805.1"/>
    </source>
</evidence>
<dbReference type="Pfam" id="PF25057">
    <property type="entry name" value="CUT_N"/>
    <property type="match status" value="1"/>
</dbReference>
<dbReference type="EMBL" id="UZAM01000188">
    <property type="protein sequence ID" value="VDO79805.1"/>
    <property type="molecule type" value="Genomic_DNA"/>
</dbReference>
<dbReference type="GO" id="GO:0042302">
    <property type="term" value="F:structural constituent of cuticle"/>
    <property type="evidence" value="ECO:0007669"/>
    <property type="project" value="UniProtKB-KW"/>
</dbReference>
<feature type="domain" description="ZP" evidence="10">
    <location>
        <begin position="30"/>
        <end position="252"/>
    </location>
</feature>
<evidence type="ECO:0000256" key="1">
    <source>
        <dbReference type="ARBA" id="ARBA00004251"/>
    </source>
</evidence>
<keyword evidence="7" id="KW-0472">Membrane</keyword>